<feature type="region of interest" description="Disordered" evidence="1">
    <location>
        <begin position="159"/>
        <end position="179"/>
    </location>
</feature>
<dbReference type="Pfam" id="PF13302">
    <property type="entry name" value="Acetyltransf_3"/>
    <property type="match status" value="1"/>
</dbReference>
<dbReference type="InterPro" id="IPR051908">
    <property type="entry name" value="Ribosomal_N-acetyltransferase"/>
</dbReference>
<dbReference type="EMBL" id="BJNW01000002">
    <property type="protein sequence ID" value="GEC98193.1"/>
    <property type="molecule type" value="Genomic_DNA"/>
</dbReference>
<comment type="caution">
    <text evidence="3">The sequence shown here is derived from an EMBL/GenBank/DDBJ whole genome shotgun (WGS) entry which is preliminary data.</text>
</comment>
<dbReference type="SUPFAM" id="SSF55729">
    <property type="entry name" value="Acyl-CoA N-acyltransferases (Nat)"/>
    <property type="match status" value="1"/>
</dbReference>
<dbReference type="PROSITE" id="PS51186">
    <property type="entry name" value="GNAT"/>
    <property type="match status" value="1"/>
</dbReference>
<dbReference type="Proteomes" id="UP000315730">
    <property type="component" value="Unassembled WGS sequence"/>
</dbReference>
<dbReference type="InterPro" id="IPR016181">
    <property type="entry name" value="Acyl_CoA_acyltransferase"/>
</dbReference>
<protein>
    <recommendedName>
        <fullName evidence="2">N-acetyltransferase domain-containing protein</fullName>
    </recommendedName>
</protein>
<dbReference type="GO" id="GO:1990189">
    <property type="term" value="F:protein N-terminal-serine acetyltransferase activity"/>
    <property type="evidence" value="ECO:0007669"/>
    <property type="project" value="TreeGrafter"/>
</dbReference>
<accession>A0A4Y4D3Q6</accession>
<evidence type="ECO:0000259" key="2">
    <source>
        <dbReference type="PROSITE" id="PS51186"/>
    </source>
</evidence>
<feature type="domain" description="N-acetyltransferase" evidence="2">
    <location>
        <begin position="19"/>
        <end position="179"/>
    </location>
</feature>
<sequence length="179" mass="18920">MMDGLPEQEMPRPLRTGRLELRPLTRDELEAVAAGRALPHFAEGFPSPADRDWARGAIEAGGHFFTESPYSRYAAVELASGEVVGTGGFSAPPMNGELEIEGSVAASRRGRGLAAEGLRAVVARAFEDPRVLAVHASVPPVPADDDAAGPEPARRVLLGAGFTPSPSEGVEDVYRLPRP</sequence>
<gene>
    <name evidence="3" type="ORF">KVA01_03480</name>
</gene>
<keyword evidence="4" id="KW-1185">Reference proteome</keyword>
<dbReference type="Gene3D" id="3.40.630.30">
    <property type="match status" value="1"/>
</dbReference>
<dbReference type="PANTHER" id="PTHR43441">
    <property type="entry name" value="RIBOSOMAL-PROTEIN-SERINE ACETYLTRANSFERASE"/>
    <property type="match status" value="1"/>
</dbReference>
<dbReference type="InterPro" id="IPR000182">
    <property type="entry name" value="GNAT_dom"/>
</dbReference>
<dbReference type="STRING" id="1272.GCA_900014985_02104"/>
<dbReference type="RefSeq" id="WP_068470394.1">
    <property type="nucleotide sequence ID" value="NZ_BJNW01000002.1"/>
</dbReference>
<dbReference type="AlphaFoldDB" id="A0A4Y4D3Q6"/>
<evidence type="ECO:0000256" key="1">
    <source>
        <dbReference type="SAM" id="MobiDB-lite"/>
    </source>
</evidence>
<dbReference type="GO" id="GO:0008999">
    <property type="term" value="F:protein-N-terminal-alanine acetyltransferase activity"/>
    <property type="evidence" value="ECO:0007669"/>
    <property type="project" value="TreeGrafter"/>
</dbReference>
<proteinExistence type="predicted"/>
<dbReference type="OrthoDB" id="4543915at2"/>
<evidence type="ECO:0000313" key="4">
    <source>
        <dbReference type="Proteomes" id="UP000315730"/>
    </source>
</evidence>
<reference evidence="3 4" key="1">
    <citation type="submission" date="2019-06" db="EMBL/GenBank/DDBJ databases">
        <title>Whole genome shotgun sequence of Kocuria varians NBRC 15358.</title>
        <authorList>
            <person name="Hosoyama A."/>
            <person name="Uohara A."/>
            <person name="Ohji S."/>
            <person name="Ichikawa N."/>
        </authorList>
    </citation>
    <scope>NUCLEOTIDE SEQUENCE [LARGE SCALE GENOMIC DNA]</scope>
    <source>
        <strain evidence="3 4">NBRC 15358</strain>
    </source>
</reference>
<organism evidence="3 4">
    <name type="scientific">Kocuria varians</name>
    <name type="common">Micrococcus varians</name>
    <dbReference type="NCBI Taxonomy" id="1272"/>
    <lineage>
        <taxon>Bacteria</taxon>
        <taxon>Bacillati</taxon>
        <taxon>Actinomycetota</taxon>
        <taxon>Actinomycetes</taxon>
        <taxon>Micrococcales</taxon>
        <taxon>Micrococcaceae</taxon>
        <taxon>Kocuria</taxon>
    </lineage>
</organism>
<name>A0A4Y4D3Q6_KOCVA</name>
<dbReference type="GO" id="GO:0005737">
    <property type="term" value="C:cytoplasm"/>
    <property type="evidence" value="ECO:0007669"/>
    <property type="project" value="TreeGrafter"/>
</dbReference>
<dbReference type="PANTHER" id="PTHR43441:SF6">
    <property type="entry name" value="N-ACETYLTRANSFERASE DOMAIN-CONTAINING PROTEIN"/>
    <property type="match status" value="1"/>
</dbReference>
<evidence type="ECO:0000313" key="3">
    <source>
        <dbReference type="EMBL" id="GEC98193.1"/>
    </source>
</evidence>